<feature type="non-terminal residue" evidence="4">
    <location>
        <position position="1"/>
    </location>
</feature>
<dbReference type="InterPro" id="IPR013320">
    <property type="entry name" value="ConA-like_dom_sf"/>
</dbReference>
<evidence type="ECO:0000256" key="2">
    <source>
        <dbReference type="ARBA" id="ARBA00022771"/>
    </source>
</evidence>
<evidence type="ECO:0000256" key="3">
    <source>
        <dbReference type="ARBA" id="ARBA00022833"/>
    </source>
</evidence>
<dbReference type="PANTHER" id="PTHR25465">
    <property type="entry name" value="B-BOX DOMAIN CONTAINING"/>
    <property type="match status" value="1"/>
</dbReference>
<comment type="caution">
    <text evidence="4">The sequence shown here is derived from an EMBL/GenBank/DDBJ whole genome shotgun (WGS) entry which is preliminary data.</text>
</comment>
<sequence length="102" mass="11303">MKIGAAYKGLSRKEDGVERMTSTGVCSAVFHNEKQIVISAPYSPRIGVYVDWPAGSLSFNSVLHTMTLLRRFNTSFTEPLHPGFYVGCHCSVTISHLTPFDH</sequence>
<dbReference type="PANTHER" id="PTHR25465:SF14">
    <property type="entry name" value="E3 UBIQUITIN-PROTEIN LIGASE TRIM65"/>
    <property type="match status" value="1"/>
</dbReference>
<keyword evidence="2" id="KW-0863">Zinc-finger</keyword>
<keyword evidence="3" id="KW-0862">Zinc</keyword>
<evidence type="ECO:0000256" key="1">
    <source>
        <dbReference type="ARBA" id="ARBA00022723"/>
    </source>
</evidence>
<dbReference type="SUPFAM" id="SSF49899">
    <property type="entry name" value="Concanavalin A-like lectins/glucanases"/>
    <property type="match status" value="1"/>
</dbReference>
<name>A0ABS2YTE3_POLSE</name>
<evidence type="ECO:0000313" key="4">
    <source>
        <dbReference type="EMBL" id="MBN3290052.1"/>
    </source>
</evidence>
<organism evidence="4 5">
    <name type="scientific">Polypterus senegalus</name>
    <name type="common">Senegal bichir</name>
    <dbReference type="NCBI Taxonomy" id="55291"/>
    <lineage>
        <taxon>Eukaryota</taxon>
        <taxon>Metazoa</taxon>
        <taxon>Chordata</taxon>
        <taxon>Craniata</taxon>
        <taxon>Vertebrata</taxon>
        <taxon>Euteleostomi</taxon>
        <taxon>Actinopterygii</taxon>
        <taxon>Polypteriformes</taxon>
        <taxon>Polypteridae</taxon>
        <taxon>Polypterus</taxon>
    </lineage>
</organism>
<protein>
    <submittedName>
        <fullName evidence="4">STXA protein</fullName>
    </submittedName>
</protein>
<dbReference type="Proteomes" id="UP001166052">
    <property type="component" value="Unassembled WGS sequence"/>
</dbReference>
<accession>A0ABS2YTE3</accession>
<dbReference type="EMBL" id="JAAWVN010006259">
    <property type="protein sequence ID" value="MBN3290052.1"/>
    <property type="molecule type" value="Genomic_DNA"/>
</dbReference>
<dbReference type="InterPro" id="IPR043136">
    <property type="entry name" value="B30.2/SPRY_sf"/>
</dbReference>
<dbReference type="Gene3D" id="2.60.120.920">
    <property type="match status" value="1"/>
</dbReference>
<keyword evidence="5" id="KW-1185">Reference proteome</keyword>
<dbReference type="InterPro" id="IPR051051">
    <property type="entry name" value="E3_ubiq-ligase_TRIM/RNF"/>
</dbReference>
<feature type="non-terminal residue" evidence="4">
    <location>
        <position position="102"/>
    </location>
</feature>
<proteinExistence type="predicted"/>
<evidence type="ECO:0000313" key="5">
    <source>
        <dbReference type="Proteomes" id="UP001166052"/>
    </source>
</evidence>
<gene>
    <name evidence="4" type="primary">Stxa_29</name>
    <name evidence="4" type="ORF">GTO92_0019168</name>
</gene>
<reference evidence="4" key="1">
    <citation type="journal article" date="2021" name="Cell">
        <title>Tracing the genetic footprints of vertebrate landing in non-teleost ray-finned fishes.</title>
        <authorList>
            <person name="Bi X."/>
            <person name="Wang K."/>
            <person name="Yang L."/>
            <person name="Pan H."/>
            <person name="Jiang H."/>
            <person name="Wei Q."/>
            <person name="Fang M."/>
            <person name="Yu H."/>
            <person name="Zhu C."/>
            <person name="Cai Y."/>
            <person name="He Y."/>
            <person name="Gan X."/>
            <person name="Zeng H."/>
            <person name="Yu D."/>
            <person name="Zhu Y."/>
            <person name="Jiang H."/>
            <person name="Qiu Q."/>
            <person name="Yang H."/>
            <person name="Zhang Y.E."/>
            <person name="Wang W."/>
            <person name="Zhu M."/>
            <person name="He S."/>
            <person name="Zhang G."/>
        </authorList>
    </citation>
    <scope>NUCLEOTIDE SEQUENCE</scope>
    <source>
        <strain evidence="4">Bchr_001</strain>
    </source>
</reference>
<keyword evidence="1" id="KW-0479">Metal-binding</keyword>